<dbReference type="InterPro" id="IPR037455">
    <property type="entry name" value="LucA/IucC-like"/>
</dbReference>
<organism evidence="4 5">
    <name type="scientific">Pseudomonas aestuarii</name>
    <dbReference type="NCBI Taxonomy" id="3018340"/>
    <lineage>
        <taxon>Bacteria</taxon>
        <taxon>Pseudomonadati</taxon>
        <taxon>Pseudomonadota</taxon>
        <taxon>Gammaproteobacteria</taxon>
        <taxon>Pseudomonadales</taxon>
        <taxon>Pseudomonadaceae</taxon>
        <taxon>Pseudomonas</taxon>
    </lineage>
</organism>
<evidence type="ECO:0000259" key="3">
    <source>
        <dbReference type="Pfam" id="PF06276"/>
    </source>
</evidence>
<gene>
    <name evidence="4" type="ORF">PH586_06250</name>
</gene>
<dbReference type="RefSeq" id="WP_271346900.1">
    <property type="nucleotide sequence ID" value="NZ_JAQJZJ010000002.1"/>
</dbReference>
<feature type="domain" description="Aerobactin siderophore biosynthesis IucA/IucC N-terminal" evidence="2">
    <location>
        <begin position="192"/>
        <end position="432"/>
    </location>
</feature>
<protein>
    <submittedName>
        <fullName evidence="4">IucA/IucC family protein</fullName>
    </submittedName>
</protein>
<name>A0ABT4XCQ1_9PSED</name>
<evidence type="ECO:0000256" key="1">
    <source>
        <dbReference type="ARBA" id="ARBA00007832"/>
    </source>
</evidence>
<dbReference type="PANTHER" id="PTHR34384">
    <property type="entry name" value="L-2,3-DIAMINOPROPANOATE--CITRATE LIGASE"/>
    <property type="match status" value="1"/>
</dbReference>
<evidence type="ECO:0000313" key="5">
    <source>
        <dbReference type="Proteomes" id="UP001212042"/>
    </source>
</evidence>
<dbReference type="Gene3D" id="1.10.510.40">
    <property type="match status" value="1"/>
</dbReference>
<proteinExistence type="inferred from homology"/>
<feature type="domain" description="Aerobactin siderophore biosynthesis IucA/IucC-like C-terminal" evidence="3">
    <location>
        <begin position="458"/>
        <end position="623"/>
    </location>
</feature>
<dbReference type="Proteomes" id="UP001212042">
    <property type="component" value="Unassembled WGS sequence"/>
</dbReference>
<accession>A0ABT4XCQ1</accession>
<reference evidence="4 5" key="1">
    <citation type="submission" date="2023-01" db="EMBL/GenBank/DDBJ databases">
        <title>Pseudomonas SA3-5T sp. nov., isolated from tidal flat sediment.</title>
        <authorList>
            <person name="Kim H.S."/>
            <person name="Kim J.-S."/>
            <person name="Suh M.K."/>
            <person name="Eom M.K."/>
            <person name="Lee J.-S."/>
        </authorList>
    </citation>
    <scope>NUCLEOTIDE SEQUENCE [LARGE SCALE GENOMIC DNA]</scope>
    <source>
        <strain evidence="4 5">SA3-5</strain>
    </source>
</reference>
<comment type="similarity">
    <text evidence="1">Belongs to the IucA/IucC family.</text>
</comment>
<dbReference type="InterPro" id="IPR007310">
    <property type="entry name" value="Aerobactin_biosyn_IucA/IucC_N"/>
</dbReference>
<evidence type="ECO:0000313" key="4">
    <source>
        <dbReference type="EMBL" id="MDA7085989.1"/>
    </source>
</evidence>
<dbReference type="EMBL" id="JAQJZJ010000002">
    <property type="protein sequence ID" value="MDA7085989.1"/>
    <property type="molecule type" value="Genomic_DNA"/>
</dbReference>
<keyword evidence="5" id="KW-1185">Reference proteome</keyword>
<comment type="caution">
    <text evidence="4">The sequence shown here is derived from an EMBL/GenBank/DDBJ whole genome shotgun (WGS) entry which is preliminary data.</text>
</comment>
<evidence type="ECO:0000259" key="2">
    <source>
        <dbReference type="Pfam" id="PF04183"/>
    </source>
</evidence>
<dbReference type="InterPro" id="IPR022770">
    <property type="entry name" value="IucA/IucC-like_C"/>
</dbReference>
<dbReference type="PANTHER" id="PTHR34384:SF5">
    <property type="entry name" value="L-2,3-DIAMINOPROPANOATE--CITRATE LIGASE"/>
    <property type="match status" value="1"/>
</dbReference>
<sequence>MTVALPETMQLLLSHWSEALASPAFRSRHVTLDQLIEALPAARERSFQRLIQALLREGLLDPATLGRDEHNHCWLALGDPGTRLRFDHLQPAGMGSWQLHGSVALCRAQALPYLLQYPSELLQLLSDRLTCCVTSATLTRLARELDDSLRNDSLCLAYHQSWNRQLRHEQDSVDGLLAWLQASACPDNPTLLLEQWGTLGHPWHPNYKTKLGLSAAQVIELSPEFEARLPIRLAALRRSCAHSESLDADLDYRHWWHSQFPQASRQLDAELRRQSLEPDDYLPLPVHPWQAEQVLPREFAREIAEQRLILTAIEAFQGHPSMSFRTVLPGASRTLPMVKLPVGLRLTSVQRTLSPRSARMGPRVSRLLLAILGQEPELARHLSVIPERVGLHFNPEPADDEHARHLAVLYRDNPLSLIGPGELAVPVGSLFAEDDRGQPLLRQWVRLAQGRDDSQAMQAWLRDYLAVALPGLLGLYLVYGVAFEAHQQNSFMLMDRDAQPRRLLLRDFGDIRIHRPSLHAQSLDLELHDPQLTLFDDPDIVRDKLLHTCFMCHLGELVLLCARHWQVPERPLWAMLADQVGQCFAALRGRVDEARWQGERRALLEQDWPAKSFMRMRLENSQSDIVGRLRNPLSQDQHAR</sequence>
<dbReference type="Pfam" id="PF06276">
    <property type="entry name" value="FhuF"/>
    <property type="match status" value="1"/>
</dbReference>
<dbReference type="Pfam" id="PF04183">
    <property type="entry name" value="IucA_IucC"/>
    <property type="match status" value="1"/>
</dbReference>